<proteinExistence type="predicted"/>
<evidence type="ECO:0000313" key="2">
    <source>
        <dbReference type="Proteomes" id="UP000078542"/>
    </source>
</evidence>
<reference evidence="1 2" key="1">
    <citation type="submission" date="2016-03" db="EMBL/GenBank/DDBJ databases">
        <title>Cyphomyrmex costatus WGS genome.</title>
        <authorList>
            <person name="Nygaard S."/>
            <person name="Hu H."/>
            <person name="Boomsma J."/>
            <person name="Zhang G."/>
        </authorList>
    </citation>
    <scope>NUCLEOTIDE SEQUENCE [LARGE SCALE GENOMIC DNA]</scope>
    <source>
        <strain evidence="1">MS0001</strain>
        <tissue evidence="1">Whole body</tissue>
    </source>
</reference>
<keyword evidence="2" id="KW-1185">Reference proteome</keyword>
<dbReference type="Proteomes" id="UP000078542">
    <property type="component" value="Unassembled WGS sequence"/>
</dbReference>
<dbReference type="EMBL" id="KQ978396">
    <property type="protein sequence ID" value="KYM94233.1"/>
    <property type="molecule type" value="Genomic_DNA"/>
</dbReference>
<protein>
    <submittedName>
        <fullName evidence="1">Uncharacterized protein</fullName>
    </submittedName>
</protein>
<sequence>MLFLPAGFLHSASRDDKIRRNSRRNALCLVIENRGGKSAGKNCVCQARSTTRYGNLRYLILIRVVNYIEVMTNGVTKSNLILLLPFPDTMLNVRYHVITFIFYGTVTVRVAAAVRCPGPCTGSIRITVTHDQRIHAAGPVDRHTLAPSIRMHTSATA</sequence>
<evidence type="ECO:0000313" key="1">
    <source>
        <dbReference type="EMBL" id="KYM94233.1"/>
    </source>
</evidence>
<organism evidence="1 2">
    <name type="scientific">Cyphomyrmex costatus</name>
    <dbReference type="NCBI Taxonomy" id="456900"/>
    <lineage>
        <taxon>Eukaryota</taxon>
        <taxon>Metazoa</taxon>
        <taxon>Ecdysozoa</taxon>
        <taxon>Arthropoda</taxon>
        <taxon>Hexapoda</taxon>
        <taxon>Insecta</taxon>
        <taxon>Pterygota</taxon>
        <taxon>Neoptera</taxon>
        <taxon>Endopterygota</taxon>
        <taxon>Hymenoptera</taxon>
        <taxon>Apocrita</taxon>
        <taxon>Aculeata</taxon>
        <taxon>Formicoidea</taxon>
        <taxon>Formicidae</taxon>
        <taxon>Myrmicinae</taxon>
        <taxon>Cyphomyrmex</taxon>
    </lineage>
</organism>
<accession>A0A151I7X7</accession>
<name>A0A151I7X7_9HYME</name>
<dbReference type="AlphaFoldDB" id="A0A151I7X7"/>
<gene>
    <name evidence="1" type="ORF">ALC62_15141</name>
</gene>